<name>A0ABM8HZY2_9BACT</name>
<reference evidence="3 4" key="1">
    <citation type="journal article" date="2016" name="C (Basel)">
        <title>Selective Growth of and Electricity Production by Marine Exoelectrogenic Bacteria in Self-Aggregated Hydrogel of Microbially Reduced Graphene Oxide.</title>
        <authorList>
            <person name="Yoshida N."/>
            <person name="Goto Y."/>
            <person name="Miyata Y."/>
        </authorList>
    </citation>
    <scope>NUCLEOTIDE SEQUENCE [LARGE SCALE GENOMIC DNA]</scope>
    <source>
        <strain evidence="3 4">NIT-T3</strain>
    </source>
</reference>
<dbReference type="Proteomes" id="UP001319827">
    <property type="component" value="Chromosome"/>
</dbReference>
<protein>
    <submittedName>
        <fullName evidence="3">Uncharacterized protein</fullName>
    </submittedName>
</protein>
<feature type="signal peptide" evidence="2">
    <location>
        <begin position="1"/>
        <end position="21"/>
    </location>
</feature>
<evidence type="ECO:0000313" key="4">
    <source>
        <dbReference type="Proteomes" id="UP001319827"/>
    </source>
</evidence>
<keyword evidence="4" id="KW-1185">Reference proteome</keyword>
<keyword evidence="1" id="KW-0472">Membrane</keyword>
<sequence length="82" mass="8551">MKTLLNGILTILIFASGSAMAAGDGSANESSLLVMLFLGFLALLVVMQLLPGLALFASMIKGLFTRIPRTPLASDEKPRGSA</sequence>
<keyword evidence="2" id="KW-0732">Signal</keyword>
<evidence type="ECO:0000256" key="2">
    <source>
        <dbReference type="SAM" id="SignalP"/>
    </source>
</evidence>
<evidence type="ECO:0000256" key="1">
    <source>
        <dbReference type="SAM" id="Phobius"/>
    </source>
</evidence>
<feature type="chain" id="PRO_5045356707" evidence="2">
    <location>
        <begin position="22"/>
        <end position="82"/>
    </location>
</feature>
<organism evidence="3 4">
    <name type="scientific">Desulfuromonas versatilis</name>
    <dbReference type="NCBI Taxonomy" id="2802975"/>
    <lineage>
        <taxon>Bacteria</taxon>
        <taxon>Pseudomonadati</taxon>
        <taxon>Thermodesulfobacteriota</taxon>
        <taxon>Desulfuromonadia</taxon>
        <taxon>Desulfuromonadales</taxon>
        <taxon>Desulfuromonadaceae</taxon>
        <taxon>Desulfuromonas</taxon>
    </lineage>
</organism>
<accession>A0ABM8HZY2</accession>
<keyword evidence="1" id="KW-1133">Transmembrane helix</keyword>
<proteinExistence type="predicted"/>
<evidence type="ECO:0000313" key="3">
    <source>
        <dbReference type="EMBL" id="BCR06661.1"/>
    </source>
</evidence>
<dbReference type="RefSeq" id="WP_221250046.1">
    <property type="nucleotide sequence ID" value="NZ_AP024355.1"/>
</dbReference>
<reference evidence="3 4" key="2">
    <citation type="journal article" date="2021" name="Int. J. Syst. Evol. Microbiol.">
        <title>Isolation and Polyphasic Characterization of Desulfuromonas versatilis sp. Nov., an Electrogenic Bacteria Capable of Versatile Metabolism Isolated from a Graphene Oxide-Reducing Enrichment Culture.</title>
        <authorList>
            <person name="Xie L."/>
            <person name="Yoshida N."/>
            <person name="Ishii S."/>
            <person name="Meng L."/>
        </authorList>
    </citation>
    <scope>NUCLEOTIDE SEQUENCE [LARGE SCALE GENOMIC DNA]</scope>
    <source>
        <strain evidence="3 4">NIT-T3</strain>
    </source>
</reference>
<gene>
    <name evidence="3" type="ORF">DESUT3_37300</name>
</gene>
<feature type="transmembrane region" description="Helical" evidence="1">
    <location>
        <begin position="31"/>
        <end position="56"/>
    </location>
</feature>
<dbReference type="EMBL" id="AP024355">
    <property type="protein sequence ID" value="BCR06661.1"/>
    <property type="molecule type" value="Genomic_DNA"/>
</dbReference>
<keyword evidence="1" id="KW-0812">Transmembrane</keyword>